<dbReference type="InterPro" id="IPR023996">
    <property type="entry name" value="TonB-dep_OMP_SusC/RagA"/>
</dbReference>
<dbReference type="Pfam" id="PF07715">
    <property type="entry name" value="Plug"/>
    <property type="match status" value="1"/>
</dbReference>
<keyword evidence="4 7" id="KW-0812">Transmembrane</keyword>
<evidence type="ECO:0000256" key="6">
    <source>
        <dbReference type="ARBA" id="ARBA00023237"/>
    </source>
</evidence>
<dbReference type="EMBL" id="JACNYK010000002">
    <property type="protein sequence ID" value="MBD1425549.1"/>
    <property type="molecule type" value="Genomic_DNA"/>
</dbReference>
<feature type="domain" description="TonB-dependent receptor plug" evidence="9">
    <location>
        <begin position="116"/>
        <end position="236"/>
    </location>
</feature>
<dbReference type="InterPro" id="IPR036942">
    <property type="entry name" value="Beta-barrel_TonB_sf"/>
</dbReference>
<evidence type="ECO:0000256" key="8">
    <source>
        <dbReference type="SAM" id="SignalP"/>
    </source>
</evidence>
<organism evidence="10 11">
    <name type="scientific">Sphingobacterium arenae</name>
    <dbReference type="NCBI Taxonomy" id="1280598"/>
    <lineage>
        <taxon>Bacteria</taxon>
        <taxon>Pseudomonadati</taxon>
        <taxon>Bacteroidota</taxon>
        <taxon>Sphingobacteriia</taxon>
        <taxon>Sphingobacteriales</taxon>
        <taxon>Sphingobacteriaceae</taxon>
        <taxon>Sphingobacterium</taxon>
    </lineage>
</organism>
<comment type="similarity">
    <text evidence="7">Belongs to the TonB-dependent receptor family.</text>
</comment>
<evidence type="ECO:0000256" key="4">
    <source>
        <dbReference type="ARBA" id="ARBA00022692"/>
    </source>
</evidence>
<name>A0ABR7Y2N7_9SPHI</name>
<dbReference type="InterPro" id="IPR008969">
    <property type="entry name" value="CarboxyPept-like_regulatory"/>
</dbReference>
<dbReference type="Gene3D" id="2.60.40.1120">
    <property type="entry name" value="Carboxypeptidase-like, regulatory domain"/>
    <property type="match status" value="1"/>
</dbReference>
<evidence type="ECO:0000313" key="11">
    <source>
        <dbReference type="Proteomes" id="UP000606494"/>
    </source>
</evidence>
<dbReference type="InterPro" id="IPR039426">
    <property type="entry name" value="TonB-dep_rcpt-like"/>
</dbReference>
<evidence type="ECO:0000313" key="10">
    <source>
        <dbReference type="EMBL" id="MBD1425549.1"/>
    </source>
</evidence>
<keyword evidence="11" id="KW-1185">Reference proteome</keyword>
<keyword evidence="6 7" id="KW-0998">Cell outer membrane</keyword>
<evidence type="ECO:0000256" key="2">
    <source>
        <dbReference type="ARBA" id="ARBA00022448"/>
    </source>
</evidence>
<proteinExistence type="inferred from homology"/>
<dbReference type="SUPFAM" id="SSF49464">
    <property type="entry name" value="Carboxypeptidase regulatory domain-like"/>
    <property type="match status" value="1"/>
</dbReference>
<dbReference type="NCBIfam" id="TIGR04056">
    <property type="entry name" value="OMP_RagA_SusC"/>
    <property type="match status" value="1"/>
</dbReference>
<dbReference type="Proteomes" id="UP000606494">
    <property type="component" value="Unassembled WGS sequence"/>
</dbReference>
<keyword evidence="3 7" id="KW-1134">Transmembrane beta strand</keyword>
<comment type="subcellular location">
    <subcellularLocation>
        <location evidence="1 7">Cell outer membrane</location>
        <topology evidence="1 7">Multi-pass membrane protein</topology>
    </subcellularLocation>
</comment>
<keyword evidence="10" id="KW-0675">Receptor</keyword>
<evidence type="ECO:0000256" key="7">
    <source>
        <dbReference type="PROSITE-ProRule" id="PRU01360"/>
    </source>
</evidence>
<dbReference type="Gene3D" id="2.40.170.20">
    <property type="entry name" value="TonB-dependent receptor, beta-barrel domain"/>
    <property type="match status" value="1"/>
</dbReference>
<sequence>MKLQIKIILCLLLLSPILLQAQSLSVKGRVTDFRIGEPIVGASVAVKGTVITTVTNQDGAFSLSGVPKNATLVFSFLGRETQEVALNGQTTLNVEMRETASNLDEVVVIGYGTQEKRDVTGAITSISAEDMETNPGATINSALQGRIPGMQIVTTSGEPGSGSNIKIRGASSINGGSEPLYIIDGVPMESSNISSIDGDATFSPIASLNPNDIESIEVLKDAASGAIYGSRAANGVVIITTKGGNKFGAIRPRVTYDHTSSLVAVSRKLDVMNGDQFRTAYTEARTNNGQDITQLWVTNPHHPYYNRTTDWQDVIFRPAYQSRHDLGLQGSSETFSYGVSIGYRDLDPVMVATGYKQLNMRGNFSYKLTDRISAGTRVSYTNVDYNRILSSSSNNYSALRAALFTNPVFSPYDPVTGELVDWLGQREMRNPLAMAEKVPINFFQDRITLNQFVSADLMEGLTLRTSLYMSFDKTKQSSFQPKTFDSATPRRDFGKFRQGDVNKFVNENTLSYDKKIDKHRIGVVLGQAIERDFSENIRLEGENHIDSKVTPIQTAARFTSISRTESERILLSFFGRANYNYASKYLASFTLRADGSSRFGSDKRFGYFPSASAGWRFSHEPFMRNIRRSFLTDGKVRASMGITGNQSISNYAWQGEYSASSNRYDGNVIINHASLMNTNLGWETTTQYNAGLDLTFLKGKINVTADAYLKSSKDLLFDFPINYYTGFTSVATNFGSIENRGLEFLIETVNIDKKVRWETGFNISLNRNKITELPNGDDILVNEYALGRIGQPIGVFYAHQALGVYDRDESNVYFAPDGTQGQYRRGAATGEVFKGGDMIWADLDNNGVIDDYDRLIIGDPNPDFIAGFTSKLSYESFSLNMIFYWSQGNMVMNELRRRRNQMTFTGNLGQDAMNRWRQQGDVTNFPMVRYGDSMQNFRPSTFNMEDGSFVRLKEITLTYRVPSDYLKGLFIRSASAYISGTNLFTWSKYSGYDPEVNSSTNPFVSGVDNGSFPKSRSFNLGVRVQF</sequence>
<evidence type="ECO:0000259" key="9">
    <source>
        <dbReference type="Pfam" id="PF07715"/>
    </source>
</evidence>
<reference evidence="10 11" key="1">
    <citation type="submission" date="2020-08" db="EMBL/GenBank/DDBJ databases">
        <title>Sphingobacterium sp. DN00404 isolated from aquaculture water.</title>
        <authorList>
            <person name="Zhang M."/>
        </authorList>
    </citation>
    <scope>NUCLEOTIDE SEQUENCE [LARGE SCALE GENOMIC DNA]</scope>
    <source>
        <strain evidence="10 11">KCTC 32294</strain>
    </source>
</reference>
<dbReference type="InterPro" id="IPR037066">
    <property type="entry name" value="Plug_dom_sf"/>
</dbReference>
<gene>
    <name evidence="10" type="ORF">H8B17_08155</name>
</gene>
<dbReference type="InterPro" id="IPR012910">
    <property type="entry name" value="Plug_dom"/>
</dbReference>
<keyword evidence="2 7" id="KW-0813">Transport</keyword>
<dbReference type="SUPFAM" id="SSF56935">
    <property type="entry name" value="Porins"/>
    <property type="match status" value="1"/>
</dbReference>
<dbReference type="Pfam" id="PF13715">
    <property type="entry name" value="CarbopepD_reg_2"/>
    <property type="match status" value="1"/>
</dbReference>
<protein>
    <submittedName>
        <fullName evidence="10">TonB-dependent receptor</fullName>
    </submittedName>
</protein>
<feature type="signal peptide" evidence="8">
    <location>
        <begin position="1"/>
        <end position="21"/>
    </location>
</feature>
<evidence type="ECO:0000256" key="3">
    <source>
        <dbReference type="ARBA" id="ARBA00022452"/>
    </source>
</evidence>
<comment type="caution">
    <text evidence="10">The sequence shown here is derived from an EMBL/GenBank/DDBJ whole genome shotgun (WGS) entry which is preliminary data.</text>
</comment>
<keyword evidence="8" id="KW-0732">Signal</keyword>
<evidence type="ECO:0000256" key="5">
    <source>
        <dbReference type="ARBA" id="ARBA00023136"/>
    </source>
</evidence>
<feature type="chain" id="PRO_5046304536" evidence="8">
    <location>
        <begin position="22"/>
        <end position="1026"/>
    </location>
</feature>
<dbReference type="NCBIfam" id="TIGR04057">
    <property type="entry name" value="SusC_RagA_signa"/>
    <property type="match status" value="1"/>
</dbReference>
<dbReference type="InterPro" id="IPR023997">
    <property type="entry name" value="TonB-dep_OMP_SusC/RagA_CS"/>
</dbReference>
<accession>A0ABR7Y2N7</accession>
<dbReference type="RefSeq" id="WP_190308704.1">
    <property type="nucleotide sequence ID" value="NZ_JACNYK010000002.1"/>
</dbReference>
<keyword evidence="5 7" id="KW-0472">Membrane</keyword>
<dbReference type="Gene3D" id="2.170.130.10">
    <property type="entry name" value="TonB-dependent receptor, plug domain"/>
    <property type="match status" value="1"/>
</dbReference>
<dbReference type="PROSITE" id="PS52016">
    <property type="entry name" value="TONB_DEPENDENT_REC_3"/>
    <property type="match status" value="1"/>
</dbReference>
<evidence type="ECO:0000256" key="1">
    <source>
        <dbReference type="ARBA" id="ARBA00004571"/>
    </source>
</evidence>